<feature type="domain" description="UspA" evidence="2">
    <location>
        <begin position="2"/>
        <end position="146"/>
    </location>
</feature>
<dbReference type="PRINTS" id="PR01438">
    <property type="entry name" value="UNVRSLSTRESS"/>
</dbReference>
<dbReference type="EMBL" id="JABTCG010000001">
    <property type="protein sequence ID" value="MBD0849222.1"/>
    <property type="molecule type" value="Genomic_DNA"/>
</dbReference>
<keyword evidence="4" id="KW-1185">Reference proteome</keyword>
<name>A0ABR7V9I9_9FLAO</name>
<organism evidence="3 4">
    <name type="scientific">Maribacter arenosus</name>
    <dbReference type="NCBI Taxonomy" id="1854708"/>
    <lineage>
        <taxon>Bacteria</taxon>
        <taxon>Pseudomonadati</taxon>
        <taxon>Bacteroidota</taxon>
        <taxon>Flavobacteriia</taxon>
        <taxon>Flavobacteriales</taxon>
        <taxon>Flavobacteriaceae</taxon>
        <taxon>Maribacter</taxon>
    </lineage>
</organism>
<dbReference type="Gene3D" id="3.40.50.12370">
    <property type="match status" value="1"/>
</dbReference>
<dbReference type="Proteomes" id="UP000598350">
    <property type="component" value="Unassembled WGS sequence"/>
</dbReference>
<protein>
    <submittedName>
        <fullName evidence="3">Universal stress protein</fullName>
    </submittedName>
</protein>
<sequence>MMHILVPTDFSENAWNALKYGVNLYKDIECTFHLLHINPIPAYSAAGTSVKVSSRMVKENVLGSNKVSFDQLLMRVDKIIPSKKHRFTTISSHNFFVESIKRHVENKKIDLIIMGTKGASGLKEVTMGSNTGDVLTKVKCPLLAVPENTVYKIPKEIAFPTDYHLSYDLKVLDTLINMANMYKSNLRVLHISKKGESLSDVQMENKEFLKDYLQDVDHSFHSLTGSDLETAVQCFTESRDIDMIAMVAKNLNFFQRILFRPKVEQISYHTDIPFLVLHE</sequence>
<dbReference type="PANTHER" id="PTHR46268">
    <property type="entry name" value="STRESS RESPONSE PROTEIN NHAX"/>
    <property type="match status" value="1"/>
</dbReference>
<evidence type="ECO:0000313" key="3">
    <source>
        <dbReference type="EMBL" id="MBD0849222.1"/>
    </source>
</evidence>
<comment type="caution">
    <text evidence="3">The sequence shown here is derived from an EMBL/GenBank/DDBJ whole genome shotgun (WGS) entry which is preliminary data.</text>
</comment>
<dbReference type="InterPro" id="IPR006015">
    <property type="entry name" value="Universal_stress_UspA"/>
</dbReference>
<evidence type="ECO:0000259" key="2">
    <source>
        <dbReference type="Pfam" id="PF00582"/>
    </source>
</evidence>
<dbReference type="InterPro" id="IPR006016">
    <property type="entry name" value="UspA"/>
</dbReference>
<dbReference type="Pfam" id="PF00582">
    <property type="entry name" value="Usp"/>
    <property type="match status" value="1"/>
</dbReference>
<dbReference type="SUPFAM" id="SSF52402">
    <property type="entry name" value="Adenine nucleotide alpha hydrolases-like"/>
    <property type="match status" value="2"/>
</dbReference>
<dbReference type="CDD" id="cd00293">
    <property type="entry name" value="USP-like"/>
    <property type="match status" value="1"/>
</dbReference>
<comment type="similarity">
    <text evidence="1">Belongs to the universal stress protein A family.</text>
</comment>
<evidence type="ECO:0000256" key="1">
    <source>
        <dbReference type="ARBA" id="ARBA00008791"/>
    </source>
</evidence>
<proteinExistence type="inferred from homology"/>
<gene>
    <name evidence="3" type="ORF">HPE63_00955</name>
</gene>
<evidence type="ECO:0000313" key="4">
    <source>
        <dbReference type="Proteomes" id="UP000598350"/>
    </source>
</evidence>
<dbReference type="PANTHER" id="PTHR46268:SF6">
    <property type="entry name" value="UNIVERSAL STRESS PROTEIN UP12"/>
    <property type="match status" value="1"/>
</dbReference>
<accession>A0ABR7V9I9</accession>
<reference evidence="3 4" key="1">
    <citation type="submission" date="2020-05" db="EMBL/GenBank/DDBJ databases">
        <title>The draft genome sequence of Maribacter arenosus CAU 1321.</title>
        <authorList>
            <person name="Mu L."/>
        </authorList>
    </citation>
    <scope>NUCLEOTIDE SEQUENCE [LARGE SCALE GENOMIC DNA]</scope>
    <source>
        <strain evidence="3 4">CAU 1321</strain>
    </source>
</reference>
<dbReference type="RefSeq" id="WP_188312358.1">
    <property type="nucleotide sequence ID" value="NZ_JABTCG010000001.1"/>
</dbReference>